<dbReference type="PANTHER" id="PTHR24148:SF77">
    <property type="entry name" value="HETEROKARYON INCOMPATIBILITY DOMAIN-CONTAINING PROTEIN"/>
    <property type="match status" value="1"/>
</dbReference>
<protein>
    <submittedName>
        <fullName evidence="3">Phosphoribosylaminoimidazole-succinocarboxamide synthase</fullName>
    </submittedName>
</protein>
<feature type="region of interest" description="Disordered" evidence="1">
    <location>
        <begin position="379"/>
        <end position="398"/>
    </location>
</feature>
<accession>A0ABR1SIK7</accession>
<keyword evidence="4" id="KW-1185">Reference proteome</keyword>
<feature type="region of interest" description="Disordered" evidence="1">
    <location>
        <begin position="85"/>
        <end position="107"/>
    </location>
</feature>
<dbReference type="InterPro" id="IPR052895">
    <property type="entry name" value="HetReg/Transcr_Mod"/>
</dbReference>
<comment type="caution">
    <text evidence="3">The sequence shown here is derived from an EMBL/GenBank/DDBJ whole genome shotgun (WGS) entry which is preliminary data.</text>
</comment>
<sequence>MSSPAPRKLSYAPLQPGQIRLLSIDPASRAKAGDKSPIACRLAHCHLEEFAGGWPSTDNESRVWPGSEQSHYDYRSMFDRGMRGKVHFKDGDANSPRGPARKPEDQHHPALAAKLNGHDGDDAQSLTEMYITMSYAWGPPTPTQTIIVDGAETEVTGNLHALLTELRRSEWVRRGVRVWIDALCINQGDNAEKEQQVRIMRRIYEMAWQVVVWLGPVTEHTATAFAAVSWLADAMGTEARLADFWSRNKTYRSAVTPWSMNTYPVFPWRAEVFLALRAFFAQNYWHRLWILQELAMARLDAPVLWGANAVSLRAIYAAARLIESRETEMGQHISSPGSAWNESGVGLLKDRRLHDRQGCPERQWKLLLRIAAMRRTEGADAAGAGGGEHGGSDRSWTDSGGEALIDTLYLSRGAGASEPRDKVYGILGLPTIASTVDISTLAPNYSLASSEVYVNFTRAVLARGDLNTLRFVHSPVGDVLVKWKKTGWVVTGVPILNAAPEPVTPRCPHQLPSWVVCHLCAPPLSVFLSGKYHADLGLGGFLTQETQAQPAPVDDKLLWRCDAVFVDKVATLSAFNFSEADPTYPLQWRRQRRQYQPPPQRVRRPRRPAPGAMADHRSRQHAPRPDPRARGRRMSAGPPLLGAQLPLLAARAGHPVRPRRLPAAERGTRPAGWTHAPTPDQRV</sequence>
<dbReference type="Pfam" id="PF06985">
    <property type="entry name" value="HET"/>
    <property type="match status" value="1"/>
</dbReference>
<dbReference type="EMBL" id="JAQQWK010000009">
    <property type="protein sequence ID" value="KAK8034104.1"/>
    <property type="molecule type" value="Genomic_DNA"/>
</dbReference>
<dbReference type="InterPro" id="IPR010730">
    <property type="entry name" value="HET"/>
</dbReference>
<feature type="region of interest" description="Disordered" evidence="1">
    <location>
        <begin position="587"/>
        <end position="683"/>
    </location>
</feature>
<feature type="compositionally biased region" description="Low complexity" evidence="1">
    <location>
        <begin position="636"/>
        <end position="653"/>
    </location>
</feature>
<reference evidence="3 4" key="1">
    <citation type="submission" date="2023-01" db="EMBL/GenBank/DDBJ databases">
        <title>Analysis of 21 Apiospora genomes using comparative genomics revels a genus with tremendous synthesis potential of carbohydrate active enzymes and secondary metabolites.</title>
        <authorList>
            <person name="Sorensen T."/>
        </authorList>
    </citation>
    <scope>NUCLEOTIDE SEQUENCE [LARGE SCALE GENOMIC DNA]</scope>
    <source>
        <strain evidence="3 4">CBS 33761</strain>
    </source>
</reference>
<proteinExistence type="predicted"/>
<evidence type="ECO:0000256" key="1">
    <source>
        <dbReference type="SAM" id="MobiDB-lite"/>
    </source>
</evidence>
<name>A0ABR1SIK7_9PEZI</name>
<evidence type="ECO:0000313" key="3">
    <source>
        <dbReference type="EMBL" id="KAK8034104.1"/>
    </source>
</evidence>
<evidence type="ECO:0000313" key="4">
    <source>
        <dbReference type="Proteomes" id="UP001444661"/>
    </source>
</evidence>
<organism evidence="3 4">
    <name type="scientific">Apiospora rasikravindrae</name>
    <dbReference type="NCBI Taxonomy" id="990691"/>
    <lineage>
        <taxon>Eukaryota</taxon>
        <taxon>Fungi</taxon>
        <taxon>Dikarya</taxon>
        <taxon>Ascomycota</taxon>
        <taxon>Pezizomycotina</taxon>
        <taxon>Sordariomycetes</taxon>
        <taxon>Xylariomycetidae</taxon>
        <taxon>Amphisphaeriales</taxon>
        <taxon>Apiosporaceae</taxon>
        <taxon>Apiospora</taxon>
    </lineage>
</organism>
<dbReference type="PANTHER" id="PTHR24148">
    <property type="entry name" value="ANKYRIN REPEAT DOMAIN-CONTAINING PROTEIN 39 HOMOLOG-RELATED"/>
    <property type="match status" value="1"/>
</dbReference>
<dbReference type="Proteomes" id="UP001444661">
    <property type="component" value="Unassembled WGS sequence"/>
</dbReference>
<evidence type="ECO:0000259" key="2">
    <source>
        <dbReference type="Pfam" id="PF06985"/>
    </source>
</evidence>
<feature type="domain" description="Heterokaryon incompatibility" evidence="2">
    <location>
        <begin position="130"/>
        <end position="293"/>
    </location>
</feature>
<gene>
    <name evidence="3" type="ORF">PG993_009099</name>
</gene>